<dbReference type="GO" id="GO:0016787">
    <property type="term" value="F:hydrolase activity"/>
    <property type="evidence" value="ECO:0007669"/>
    <property type="project" value="UniProtKB-KW"/>
</dbReference>
<dbReference type="InterPro" id="IPR044925">
    <property type="entry name" value="His-Me_finger_sf"/>
</dbReference>
<gene>
    <name evidence="4" type="ORF">CKO40_10580</name>
</gene>
<evidence type="ECO:0000256" key="1">
    <source>
        <dbReference type="ARBA" id="ARBA00006429"/>
    </source>
</evidence>
<evidence type="ECO:0000256" key="3">
    <source>
        <dbReference type="ARBA" id="ARBA00022801"/>
    </source>
</evidence>
<dbReference type="InterPro" id="IPR007346">
    <property type="entry name" value="Endonuclease-I"/>
</dbReference>
<protein>
    <submittedName>
        <fullName evidence="4">Uncharacterized protein</fullName>
    </submittedName>
</protein>
<evidence type="ECO:0000313" key="4">
    <source>
        <dbReference type="EMBL" id="MBK1704972.1"/>
    </source>
</evidence>
<name>A0AAJ0U4B5_9GAMM</name>
<dbReference type="Pfam" id="PF04231">
    <property type="entry name" value="Endonuclease_1"/>
    <property type="match status" value="1"/>
</dbReference>
<reference evidence="4" key="1">
    <citation type="submission" date="2017-08" db="EMBL/GenBank/DDBJ databases">
        <authorList>
            <person name="Imhoff J.F."/>
            <person name="Rahn T."/>
            <person name="Kuenzel S."/>
            <person name="Neulinger S.C."/>
        </authorList>
    </citation>
    <scope>NUCLEOTIDE SEQUENCE</scope>
    <source>
        <strain evidence="4">DSM 11080</strain>
    </source>
</reference>
<sequence length="309" mass="34965">MTDLTHAALRAGSAWLADTGNDLLAEAGRQAAAWMDRIAGVDLSALVPDLGRLLPDLDLLLDDLLGDLLGDWWPQPSLPAGGGDLPRVAGRFDVAKDLLYDRVYRGHRVTAYCGCRYDGRGRVDLGGCGLERYRSTERARRVEAEHVLPAAQLGQSLRCWRRPEADPACREDDGDLLSGRDCCLRVDETFVVAHNDLHNLIPAVGLINGDRRDYRWGLAPFGERYGRCRIRIDSGQRTVQPPDELRGDIARIMLYMRDTYGLRLGYLDEQLFRSWNNLDPPDAWEMKRQERIARLQGMENGYVVEYRQR</sequence>
<evidence type="ECO:0000256" key="2">
    <source>
        <dbReference type="ARBA" id="ARBA00022722"/>
    </source>
</evidence>
<dbReference type="AlphaFoldDB" id="A0AAJ0U4B5"/>
<comment type="caution">
    <text evidence="4">The sequence shown here is derived from an EMBL/GenBank/DDBJ whole genome shotgun (WGS) entry which is preliminary data.</text>
</comment>
<evidence type="ECO:0000313" key="5">
    <source>
        <dbReference type="Proteomes" id="UP001296776"/>
    </source>
</evidence>
<comment type="similarity">
    <text evidence="1">Belongs to the EndA/NucM nuclease family.</text>
</comment>
<keyword evidence="5" id="KW-1185">Reference proteome</keyword>
<proteinExistence type="inferred from homology"/>
<organism evidence="4 5">
    <name type="scientific">Halochromatium glycolicum</name>
    <dbReference type="NCBI Taxonomy" id="85075"/>
    <lineage>
        <taxon>Bacteria</taxon>
        <taxon>Pseudomonadati</taxon>
        <taxon>Pseudomonadota</taxon>
        <taxon>Gammaproteobacteria</taxon>
        <taxon>Chromatiales</taxon>
        <taxon>Chromatiaceae</taxon>
        <taxon>Halochromatium</taxon>
    </lineage>
</organism>
<dbReference type="EMBL" id="NRSJ01000017">
    <property type="protein sequence ID" value="MBK1704972.1"/>
    <property type="molecule type" value="Genomic_DNA"/>
</dbReference>
<keyword evidence="2" id="KW-0540">Nuclease</keyword>
<dbReference type="PANTHER" id="PTHR33607:SF2">
    <property type="entry name" value="ENDONUCLEASE-1"/>
    <property type="match status" value="1"/>
</dbReference>
<accession>A0AAJ0U4B5</accession>
<keyword evidence="3" id="KW-0378">Hydrolase</keyword>
<reference evidence="4" key="2">
    <citation type="journal article" date="2020" name="Microorganisms">
        <title>Osmotic Adaptation and Compatible Solute Biosynthesis of Phototrophic Bacteria as Revealed from Genome Analyses.</title>
        <authorList>
            <person name="Imhoff J.F."/>
            <person name="Rahn T."/>
            <person name="Kunzel S."/>
            <person name="Keller A."/>
            <person name="Neulinger S.C."/>
        </authorList>
    </citation>
    <scope>NUCLEOTIDE SEQUENCE</scope>
    <source>
        <strain evidence="4">DSM 11080</strain>
    </source>
</reference>
<dbReference type="PANTHER" id="PTHR33607">
    <property type="entry name" value="ENDONUCLEASE-1"/>
    <property type="match status" value="1"/>
</dbReference>
<dbReference type="SUPFAM" id="SSF54060">
    <property type="entry name" value="His-Me finger endonucleases"/>
    <property type="match status" value="1"/>
</dbReference>
<dbReference type="Proteomes" id="UP001296776">
    <property type="component" value="Unassembled WGS sequence"/>
</dbReference>
<dbReference type="GO" id="GO:0004518">
    <property type="term" value="F:nuclease activity"/>
    <property type="evidence" value="ECO:0007669"/>
    <property type="project" value="UniProtKB-KW"/>
</dbReference>